<evidence type="ECO:0000313" key="3">
    <source>
        <dbReference type="Proteomes" id="UP001597119"/>
    </source>
</evidence>
<accession>A0ABD6C6C2</accession>
<protein>
    <submittedName>
        <fullName evidence="2">SCP2 sterol-binding domain-containing protein</fullName>
    </submittedName>
</protein>
<evidence type="ECO:0000313" key="2">
    <source>
        <dbReference type="EMBL" id="MFD1585359.1"/>
    </source>
</evidence>
<dbReference type="InterPro" id="IPR036527">
    <property type="entry name" value="SCP2_sterol-bd_dom_sf"/>
</dbReference>
<dbReference type="EMBL" id="JBHUDJ010000001">
    <property type="protein sequence ID" value="MFD1585359.1"/>
    <property type="molecule type" value="Genomic_DNA"/>
</dbReference>
<dbReference type="Gene3D" id="3.30.1050.10">
    <property type="entry name" value="SCP2 sterol-binding domain"/>
    <property type="match status" value="1"/>
</dbReference>
<comment type="caution">
    <text evidence="2">The sequence shown here is derived from an EMBL/GenBank/DDBJ whole genome shotgun (WGS) entry which is preliminary data.</text>
</comment>
<evidence type="ECO:0000259" key="1">
    <source>
        <dbReference type="Pfam" id="PF02036"/>
    </source>
</evidence>
<name>A0ABD6C6C2_9EURY</name>
<dbReference type="Pfam" id="PF02036">
    <property type="entry name" value="SCP2"/>
    <property type="match status" value="1"/>
</dbReference>
<dbReference type="RefSeq" id="WP_247377595.1">
    <property type="nucleotide sequence ID" value="NZ_JALLGV010000004.1"/>
</dbReference>
<keyword evidence="3" id="KW-1185">Reference proteome</keyword>
<dbReference type="AlphaFoldDB" id="A0ABD6C6C2"/>
<sequence>MALPFPTNEWIEEWEEALSNNEDYQESSEGWGVDFNGNFIFHLEADDRLPEDRYFFIGLEDGDVFDCREIDDPEAVDYGFIYSGSYADWVRLTEGEVGAIDGLMSGVFELDGDMQKVLQYSDAAVAMVETASTIDTDYEY</sequence>
<dbReference type="InterPro" id="IPR003033">
    <property type="entry name" value="SCP2_sterol-bd_dom"/>
</dbReference>
<dbReference type="Proteomes" id="UP001597119">
    <property type="component" value="Unassembled WGS sequence"/>
</dbReference>
<reference evidence="2 3" key="1">
    <citation type="journal article" date="2019" name="Int. J. Syst. Evol. Microbiol.">
        <title>The Global Catalogue of Microorganisms (GCM) 10K type strain sequencing project: providing services to taxonomists for standard genome sequencing and annotation.</title>
        <authorList>
            <consortium name="The Broad Institute Genomics Platform"/>
            <consortium name="The Broad Institute Genome Sequencing Center for Infectious Disease"/>
            <person name="Wu L."/>
            <person name="Ma J."/>
        </authorList>
    </citation>
    <scope>NUCLEOTIDE SEQUENCE [LARGE SCALE GENOMIC DNA]</scope>
    <source>
        <strain evidence="2 3">CGMCC 1.12125</strain>
    </source>
</reference>
<dbReference type="SUPFAM" id="SSF55718">
    <property type="entry name" value="SCP-like"/>
    <property type="match status" value="1"/>
</dbReference>
<feature type="domain" description="SCP2" evidence="1">
    <location>
        <begin position="54"/>
        <end position="122"/>
    </location>
</feature>
<proteinExistence type="predicted"/>
<organism evidence="2 3">
    <name type="scientific">Halorientalis brevis</name>
    <dbReference type="NCBI Taxonomy" id="1126241"/>
    <lineage>
        <taxon>Archaea</taxon>
        <taxon>Methanobacteriati</taxon>
        <taxon>Methanobacteriota</taxon>
        <taxon>Stenosarchaea group</taxon>
        <taxon>Halobacteria</taxon>
        <taxon>Halobacteriales</taxon>
        <taxon>Haloarculaceae</taxon>
        <taxon>Halorientalis</taxon>
    </lineage>
</organism>
<gene>
    <name evidence="2" type="ORF">ACFR9U_00060</name>
</gene>